<evidence type="ECO:0000256" key="2">
    <source>
        <dbReference type="SAM" id="Phobius"/>
    </source>
</evidence>
<keyword evidence="2" id="KW-0812">Transmembrane</keyword>
<evidence type="ECO:0008006" key="5">
    <source>
        <dbReference type="Google" id="ProtNLM"/>
    </source>
</evidence>
<feature type="region of interest" description="Disordered" evidence="1">
    <location>
        <begin position="183"/>
        <end position="203"/>
    </location>
</feature>
<reference evidence="3 4" key="1">
    <citation type="submission" date="2018-06" db="EMBL/GenBank/DDBJ databases">
        <title>Genomic Encyclopedia of Archaeal and Bacterial Type Strains, Phase II (KMG-II): from individual species to whole genera.</title>
        <authorList>
            <person name="Goeker M."/>
        </authorList>
    </citation>
    <scope>NUCLEOTIDE SEQUENCE [LARGE SCALE GENOMIC DNA]</scope>
    <source>
        <strain evidence="3 4">ATCC BAA-1881</strain>
    </source>
</reference>
<organism evidence="3 4">
    <name type="scientific">Thermosporothrix hazakensis</name>
    <dbReference type="NCBI Taxonomy" id="644383"/>
    <lineage>
        <taxon>Bacteria</taxon>
        <taxon>Bacillati</taxon>
        <taxon>Chloroflexota</taxon>
        <taxon>Ktedonobacteria</taxon>
        <taxon>Ktedonobacterales</taxon>
        <taxon>Thermosporotrichaceae</taxon>
        <taxon>Thermosporothrix</taxon>
    </lineage>
</organism>
<dbReference type="EMBL" id="QKUF01000043">
    <property type="protein sequence ID" value="PZW19721.1"/>
    <property type="molecule type" value="Genomic_DNA"/>
</dbReference>
<sequence length="363" mass="40174">MARRSYTQPARRSVASIVQFHRWKSLLIIVPLIVLLIPTYRYLVDGFNFAVNAGSNVFPALSNFFYVMGDPKKDDTAETKPRPPFPYPAVLPVAGTITYTVAEGDSCNSVLTYQMNMNQAGTIFSDSKPETVAILNKAIGQDCHKLQPGMKLRLAPQYPLVALGGVVKKVELAATPQEKAVPTPTPLITIPKGATASDDEEEKKPDCAEGCKLTVQVGKQSQDTVTVFVYSSLTVEEGAWVWVQGQFVRQTVKNFPNYPYAQPGVTARNYLLQACYFQVDDQLDPDVRRCRSLEPNTIEDDGGSWLLAVGGAGGLNHWKYPVKVPDNTPVLLWLSSTDDGKLEYKPGNPIYRYEDNGQYVPFK</sequence>
<evidence type="ECO:0000313" key="3">
    <source>
        <dbReference type="EMBL" id="PZW19721.1"/>
    </source>
</evidence>
<comment type="caution">
    <text evidence="3">The sequence shown here is derived from an EMBL/GenBank/DDBJ whole genome shotgun (WGS) entry which is preliminary data.</text>
</comment>
<dbReference type="AlphaFoldDB" id="A0A326TT57"/>
<protein>
    <recommendedName>
        <fullName evidence="5">LysM domain-containing protein</fullName>
    </recommendedName>
</protein>
<proteinExistence type="predicted"/>
<dbReference type="Proteomes" id="UP000248806">
    <property type="component" value="Unassembled WGS sequence"/>
</dbReference>
<name>A0A326TT57_THEHA</name>
<feature type="transmembrane region" description="Helical" evidence="2">
    <location>
        <begin position="21"/>
        <end position="43"/>
    </location>
</feature>
<keyword evidence="2" id="KW-0472">Membrane</keyword>
<keyword evidence="4" id="KW-1185">Reference proteome</keyword>
<gene>
    <name evidence="3" type="ORF">EI42_05949</name>
</gene>
<evidence type="ECO:0000256" key="1">
    <source>
        <dbReference type="SAM" id="MobiDB-lite"/>
    </source>
</evidence>
<keyword evidence="2" id="KW-1133">Transmembrane helix</keyword>
<accession>A0A326TT57</accession>
<dbReference type="RefSeq" id="WP_146505451.1">
    <property type="nucleotide sequence ID" value="NZ_QKUF01000043.1"/>
</dbReference>
<evidence type="ECO:0000313" key="4">
    <source>
        <dbReference type="Proteomes" id="UP000248806"/>
    </source>
</evidence>